<feature type="compositionally biased region" description="Acidic residues" evidence="1">
    <location>
        <begin position="139"/>
        <end position="154"/>
    </location>
</feature>
<comment type="caution">
    <text evidence="2">The sequence shown here is derived from an EMBL/GenBank/DDBJ whole genome shotgun (WGS) entry which is preliminary data.</text>
</comment>
<proteinExistence type="predicted"/>
<evidence type="ECO:0000313" key="2">
    <source>
        <dbReference type="EMBL" id="KAJ4449378.1"/>
    </source>
</evidence>
<reference evidence="2 3" key="1">
    <citation type="journal article" date="2022" name="Allergy">
        <title>Genome assembly and annotation of Periplaneta americana reveal a comprehensive cockroach allergen profile.</title>
        <authorList>
            <person name="Wang L."/>
            <person name="Xiong Q."/>
            <person name="Saelim N."/>
            <person name="Wang L."/>
            <person name="Nong W."/>
            <person name="Wan A.T."/>
            <person name="Shi M."/>
            <person name="Liu X."/>
            <person name="Cao Q."/>
            <person name="Hui J.H.L."/>
            <person name="Sookrung N."/>
            <person name="Leung T.F."/>
            <person name="Tungtrongchitr A."/>
            <person name="Tsui S.K.W."/>
        </authorList>
    </citation>
    <scope>NUCLEOTIDE SEQUENCE [LARGE SCALE GENOMIC DNA]</scope>
    <source>
        <strain evidence="2">PWHHKU_190912</strain>
    </source>
</reference>
<organism evidence="2 3">
    <name type="scientific">Periplaneta americana</name>
    <name type="common">American cockroach</name>
    <name type="synonym">Blatta americana</name>
    <dbReference type="NCBI Taxonomy" id="6978"/>
    <lineage>
        <taxon>Eukaryota</taxon>
        <taxon>Metazoa</taxon>
        <taxon>Ecdysozoa</taxon>
        <taxon>Arthropoda</taxon>
        <taxon>Hexapoda</taxon>
        <taxon>Insecta</taxon>
        <taxon>Pterygota</taxon>
        <taxon>Neoptera</taxon>
        <taxon>Polyneoptera</taxon>
        <taxon>Dictyoptera</taxon>
        <taxon>Blattodea</taxon>
        <taxon>Blattoidea</taxon>
        <taxon>Blattidae</taxon>
        <taxon>Blattinae</taxon>
        <taxon>Periplaneta</taxon>
    </lineage>
</organism>
<gene>
    <name evidence="2" type="ORF">ANN_00777</name>
</gene>
<sequence>MYLWVLQRIRLFSVDEIGDSDMVFDEMRQMIRHRLPSIHLTVGKNLGKKPNQNSAGHHGAGRNVANAQETTTEACGAGLRTVQRIVSEGNKSFNVSGTATFRSPGKHPRPEKPVSELNDFNKSVLRRSVLDNMYLRESDSEESDGTDEGISDFD</sequence>
<feature type="region of interest" description="Disordered" evidence="1">
    <location>
        <begin position="132"/>
        <end position="154"/>
    </location>
</feature>
<feature type="region of interest" description="Disordered" evidence="1">
    <location>
        <begin position="43"/>
        <end position="63"/>
    </location>
</feature>
<feature type="region of interest" description="Disordered" evidence="1">
    <location>
        <begin position="94"/>
        <end position="119"/>
    </location>
</feature>
<name>A0ABQ8TST4_PERAM</name>
<keyword evidence="3" id="KW-1185">Reference proteome</keyword>
<accession>A0ABQ8TST4</accession>
<dbReference type="Proteomes" id="UP001148838">
    <property type="component" value="Unassembled WGS sequence"/>
</dbReference>
<dbReference type="EMBL" id="JAJSOF020000003">
    <property type="protein sequence ID" value="KAJ4449378.1"/>
    <property type="molecule type" value="Genomic_DNA"/>
</dbReference>
<evidence type="ECO:0000313" key="3">
    <source>
        <dbReference type="Proteomes" id="UP001148838"/>
    </source>
</evidence>
<protein>
    <submittedName>
        <fullName evidence="2">Uncharacterized protein</fullName>
    </submittedName>
</protein>
<evidence type="ECO:0000256" key="1">
    <source>
        <dbReference type="SAM" id="MobiDB-lite"/>
    </source>
</evidence>